<sequence length="116" mass="12859">MSVAEIQAKKHLKNKQTLPPPKTSLAFIESLTMPLVQEVVISADVNCKECQKRVTDVISRMTDTESVEVDVLEKKVTVTCKYPSVAEASTRQIPSICRDQVGKVALIKRILGFSSR</sequence>
<dbReference type="InterPro" id="IPR036163">
    <property type="entry name" value="HMA_dom_sf"/>
</dbReference>
<dbReference type="GO" id="GO:0046872">
    <property type="term" value="F:metal ion binding"/>
    <property type="evidence" value="ECO:0007669"/>
    <property type="project" value="InterPro"/>
</dbReference>
<reference evidence="2" key="1">
    <citation type="submission" date="2023-05" db="EMBL/GenBank/DDBJ databases">
        <title>Nepenthes gracilis genome sequencing.</title>
        <authorList>
            <person name="Fukushima K."/>
        </authorList>
    </citation>
    <scope>NUCLEOTIDE SEQUENCE</scope>
    <source>
        <strain evidence="2">SING2019-196</strain>
    </source>
</reference>
<dbReference type="SUPFAM" id="SSF55008">
    <property type="entry name" value="HMA, heavy metal-associated domain"/>
    <property type="match status" value="1"/>
</dbReference>
<feature type="domain" description="HMA" evidence="1">
    <location>
        <begin position="42"/>
        <end position="84"/>
    </location>
</feature>
<dbReference type="AlphaFoldDB" id="A0AAD3S030"/>
<evidence type="ECO:0000259" key="1">
    <source>
        <dbReference type="Pfam" id="PF00403"/>
    </source>
</evidence>
<dbReference type="InterPro" id="IPR006121">
    <property type="entry name" value="HMA_dom"/>
</dbReference>
<evidence type="ECO:0000313" key="3">
    <source>
        <dbReference type="Proteomes" id="UP001279734"/>
    </source>
</evidence>
<accession>A0AAD3S030</accession>
<dbReference type="PANTHER" id="PTHR47294:SF6">
    <property type="entry name" value="HMA DOMAIN-CONTAINING PROTEIN"/>
    <property type="match status" value="1"/>
</dbReference>
<gene>
    <name evidence="2" type="ORF">Nepgr_003720</name>
</gene>
<dbReference type="PANTHER" id="PTHR47294">
    <property type="entry name" value="OS08G0431150 PROTEIN"/>
    <property type="match status" value="1"/>
</dbReference>
<dbReference type="Pfam" id="PF00403">
    <property type="entry name" value="HMA"/>
    <property type="match status" value="1"/>
</dbReference>
<protein>
    <recommendedName>
        <fullName evidence="1">HMA domain-containing protein</fullName>
    </recommendedName>
</protein>
<comment type="caution">
    <text evidence="2">The sequence shown here is derived from an EMBL/GenBank/DDBJ whole genome shotgun (WGS) entry which is preliminary data.</text>
</comment>
<name>A0AAD3S030_NEPGR</name>
<organism evidence="2 3">
    <name type="scientific">Nepenthes gracilis</name>
    <name type="common">Slender pitcher plant</name>
    <dbReference type="NCBI Taxonomy" id="150966"/>
    <lineage>
        <taxon>Eukaryota</taxon>
        <taxon>Viridiplantae</taxon>
        <taxon>Streptophyta</taxon>
        <taxon>Embryophyta</taxon>
        <taxon>Tracheophyta</taxon>
        <taxon>Spermatophyta</taxon>
        <taxon>Magnoliopsida</taxon>
        <taxon>eudicotyledons</taxon>
        <taxon>Gunneridae</taxon>
        <taxon>Pentapetalae</taxon>
        <taxon>Caryophyllales</taxon>
        <taxon>Nepenthaceae</taxon>
        <taxon>Nepenthes</taxon>
    </lineage>
</organism>
<keyword evidence="3" id="KW-1185">Reference proteome</keyword>
<proteinExistence type="predicted"/>
<dbReference type="Proteomes" id="UP001279734">
    <property type="component" value="Unassembled WGS sequence"/>
</dbReference>
<dbReference type="Gene3D" id="3.30.70.100">
    <property type="match status" value="1"/>
</dbReference>
<dbReference type="EMBL" id="BSYO01000003">
    <property type="protein sequence ID" value="GMH01881.1"/>
    <property type="molecule type" value="Genomic_DNA"/>
</dbReference>
<evidence type="ECO:0000313" key="2">
    <source>
        <dbReference type="EMBL" id="GMH01881.1"/>
    </source>
</evidence>